<dbReference type="InterPro" id="IPR036465">
    <property type="entry name" value="vWFA_dom_sf"/>
</dbReference>
<dbReference type="SMART" id="SM00327">
    <property type="entry name" value="VWA"/>
    <property type="match status" value="1"/>
</dbReference>
<dbReference type="EMBL" id="CAADGD010000033">
    <property type="protein sequence ID" value="VFK70609.1"/>
    <property type="molecule type" value="Genomic_DNA"/>
</dbReference>
<dbReference type="Pfam" id="PF00092">
    <property type="entry name" value="VWA"/>
    <property type="match status" value="1"/>
</dbReference>
<dbReference type="GO" id="GO:0004674">
    <property type="term" value="F:protein serine/threonine kinase activity"/>
    <property type="evidence" value="ECO:0007669"/>
    <property type="project" value="TreeGrafter"/>
</dbReference>
<dbReference type="Gene3D" id="3.40.50.410">
    <property type="entry name" value="von Willebrand factor, type A domain"/>
    <property type="match status" value="1"/>
</dbReference>
<organism evidence="2">
    <name type="scientific">Candidatus Kentrum sp. UNK</name>
    <dbReference type="NCBI Taxonomy" id="2126344"/>
    <lineage>
        <taxon>Bacteria</taxon>
        <taxon>Pseudomonadati</taxon>
        <taxon>Pseudomonadota</taxon>
        <taxon>Gammaproteobacteria</taxon>
        <taxon>Candidatus Kentrum</taxon>
    </lineage>
</organism>
<name>A0A451AIV5_9GAMM</name>
<protein>
    <submittedName>
        <fullName evidence="2">von Willebrand factor type A domain-containing protein</fullName>
    </submittedName>
</protein>
<dbReference type="InterPro" id="IPR052969">
    <property type="entry name" value="Thr-specific_kinase-like"/>
</dbReference>
<dbReference type="SUPFAM" id="SSF53300">
    <property type="entry name" value="vWA-like"/>
    <property type="match status" value="1"/>
</dbReference>
<sequence length="680" mass="74394">MMKNIQMVQYGGNVATVLLMFVFAFALQPVSASEVGDIQCKEEDLCRQTSTGLPLRGLPRPYSKMYAKPSTGSDIVASGVRAFYPLYVFERKDVDFSDPAKPKGWYRLGPSIDDPIGWMQAKDILEWKQALVVAYTHHGTGKDKRKQVVMFDAKDGIADLVEAEDREARAEELYQGIASDPIRAPDGLVTMEPARFVDIEEKFYLLPVIDFEEVDIFDDETKYLQVAAAIPRDRADGGDTVQSEEYVEQATADQGTQGTQAKDLGVDIKFVLDISGSMDPYVNQTKRAIQRLATEISGDSDTVAFGLVGFRDDVKNFTPTLVDAKGFDAAISGVSVGGGGDNQEEVFAGVKEAIESTWSHNSLKVVIVVGDQSSHEHNHPLSLTGMSAKEIRSLATTQGVKIVVMHLKGSRNASDHPLAEAQFRILGQNPGAQLSGYMPINADDKPAFGQAVKKMAKTMSALVSDIRRGDTSIVKKTFLDDAGDGSAKATIERAGEVAASIIASSTVVYVGKAATPPRDVTAWLVDRDLVDPTTRSMDVRVLLSKRELNDLIIALEQVVQAVKRSKLTSMQFFDALQGVVATSAKGEKVDFERARDLAGTGLMPDWIGSLPYKSVILSLTPKVFEELSPDERANLEGRIERLLKLYRELNNNTDVWVALNEEGVDAEDDRVYPISLENLP</sequence>
<feature type="domain" description="VWFA" evidence="1">
    <location>
        <begin position="267"/>
        <end position="459"/>
    </location>
</feature>
<accession>A0A451AIV5</accession>
<dbReference type="PANTHER" id="PTHR47763:SF1">
    <property type="entry name" value="DUF659 DOMAIN-CONTAINING PROTEIN"/>
    <property type="match status" value="1"/>
</dbReference>
<evidence type="ECO:0000259" key="1">
    <source>
        <dbReference type="PROSITE" id="PS50234"/>
    </source>
</evidence>
<dbReference type="CDD" id="cd00198">
    <property type="entry name" value="vWFA"/>
    <property type="match status" value="1"/>
</dbReference>
<gene>
    <name evidence="2" type="ORF">BECKUNK1418G_GA0071005_107412</name>
    <name evidence="3" type="ORF">BECKUNK1418H_GA0071006_103324</name>
</gene>
<evidence type="ECO:0000313" key="2">
    <source>
        <dbReference type="EMBL" id="VFK65964.1"/>
    </source>
</evidence>
<dbReference type="AlphaFoldDB" id="A0A451AIV5"/>
<dbReference type="EMBL" id="CAADFZ010000074">
    <property type="protein sequence ID" value="VFK65964.1"/>
    <property type="molecule type" value="Genomic_DNA"/>
</dbReference>
<reference evidence="2" key="1">
    <citation type="submission" date="2019-02" db="EMBL/GenBank/DDBJ databases">
        <authorList>
            <person name="Gruber-Vodicka R. H."/>
            <person name="Seah K. B. B."/>
        </authorList>
    </citation>
    <scope>NUCLEOTIDE SEQUENCE</scope>
    <source>
        <strain evidence="3">BECK_BY19</strain>
        <strain evidence="2">BECK_BY8</strain>
    </source>
</reference>
<dbReference type="InterPro" id="IPR002035">
    <property type="entry name" value="VWF_A"/>
</dbReference>
<evidence type="ECO:0000313" key="3">
    <source>
        <dbReference type="EMBL" id="VFK70609.1"/>
    </source>
</evidence>
<dbReference type="PANTHER" id="PTHR47763">
    <property type="entry name" value="ALPHA-PROTEIN KINASE VWKA"/>
    <property type="match status" value="1"/>
</dbReference>
<dbReference type="GO" id="GO:0005737">
    <property type="term" value="C:cytoplasm"/>
    <property type="evidence" value="ECO:0007669"/>
    <property type="project" value="TreeGrafter"/>
</dbReference>
<dbReference type="PROSITE" id="PS50234">
    <property type="entry name" value="VWFA"/>
    <property type="match status" value="1"/>
</dbReference>
<proteinExistence type="predicted"/>